<feature type="transmembrane region" description="Helical" evidence="2">
    <location>
        <begin position="551"/>
        <end position="571"/>
    </location>
</feature>
<feature type="transmembrane region" description="Helical" evidence="2">
    <location>
        <begin position="521"/>
        <end position="545"/>
    </location>
</feature>
<feature type="compositionally biased region" description="Low complexity" evidence="1">
    <location>
        <begin position="924"/>
        <end position="936"/>
    </location>
</feature>
<evidence type="ECO:0000313" key="3">
    <source>
        <dbReference type="EMBL" id="MBK4346426.1"/>
    </source>
</evidence>
<evidence type="ECO:0000256" key="1">
    <source>
        <dbReference type="SAM" id="MobiDB-lite"/>
    </source>
</evidence>
<feature type="transmembrane region" description="Helical" evidence="2">
    <location>
        <begin position="713"/>
        <end position="733"/>
    </location>
</feature>
<feature type="transmembrane region" description="Helical" evidence="2">
    <location>
        <begin position="437"/>
        <end position="458"/>
    </location>
</feature>
<evidence type="ECO:0000313" key="4">
    <source>
        <dbReference type="Proteomes" id="UP000636458"/>
    </source>
</evidence>
<dbReference type="EMBL" id="JAEPES010000001">
    <property type="protein sequence ID" value="MBK4346426.1"/>
    <property type="molecule type" value="Genomic_DNA"/>
</dbReference>
<accession>A0A934W235</accession>
<dbReference type="PANTHER" id="PTHR43685">
    <property type="entry name" value="GLYCOSYLTRANSFERASE"/>
    <property type="match status" value="1"/>
</dbReference>
<dbReference type="Gene3D" id="3.90.550.10">
    <property type="entry name" value="Spore Coat Polysaccharide Biosynthesis Protein SpsA, Chain A"/>
    <property type="match status" value="1"/>
</dbReference>
<evidence type="ECO:0000256" key="2">
    <source>
        <dbReference type="SAM" id="Phobius"/>
    </source>
</evidence>
<protein>
    <submittedName>
        <fullName evidence="3">Glycosyltransferase family 2 protein</fullName>
    </submittedName>
</protein>
<feature type="transmembrane region" description="Helical" evidence="2">
    <location>
        <begin position="654"/>
        <end position="673"/>
    </location>
</feature>
<name>A0A934W235_9MICO</name>
<dbReference type="InterPro" id="IPR029044">
    <property type="entry name" value="Nucleotide-diphossugar_trans"/>
</dbReference>
<feature type="transmembrane region" description="Helical" evidence="2">
    <location>
        <begin position="247"/>
        <end position="271"/>
    </location>
</feature>
<dbReference type="PANTHER" id="PTHR43685:SF3">
    <property type="entry name" value="SLR2126 PROTEIN"/>
    <property type="match status" value="1"/>
</dbReference>
<dbReference type="RefSeq" id="WP_200554757.1">
    <property type="nucleotide sequence ID" value="NZ_JAEPES010000001.1"/>
</dbReference>
<feature type="transmembrane region" description="Helical" evidence="2">
    <location>
        <begin position="283"/>
        <end position="301"/>
    </location>
</feature>
<keyword evidence="2" id="KW-0472">Membrane</keyword>
<feature type="transmembrane region" description="Helical" evidence="2">
    <location>
        <begin position="685"/>
        <end position="706"/>
    </location>
</feature>
<feature type="region of interest" description="Disordered" evidence="1">
    <location>
        <begin position="921"/>
        <end position="944"/>
    </location>
</feature>
<feature type="transmembrane region" description="Helical" evidence="2">
    <location>
        <begin position="358"/>
        <end position="378"/>
    </location>
</feature>
<feature type="transmembrane region" description="Helical" evidence="2">
    <location>
        <begin position="621"/>
        <end position="647"/>
    </location>
</feature>
<dbReference type="SUPFAM" id="SSF53448">
    <property type="entry name" value="Nucleotide-diphospho-sugar transferases"/>
    <property type="match status" value="1"/>
</dbReference>
<gene>
    <name evidence="3" type="ORF">IV501_02155</name>
</gene>
<feature type="transmembrane region" description="Helical" evidence="2">
    <location>
        <begin position="893"/>
        <end position="914"/>
    </location>
</feature>
<reference evidence="3" key="1">
    <citation type="submission" date="2021-01" db="EMBL/GenBank/DDBJ databases">
        <title>Lacisediminihabitans sp. nov. strain G11-30, isolated from Antarctic Soil.</title>
        <authorList>
            <person name="Li J."/>
        </authorList>
    </citation>
    <scope>NUCLEOTIDE SEQUENCE</scope>
    <source>
        <strain evidence="3">G11-30</strain>
    </source>
</reference>
<comment type="caution">
    <text evidence="3">The sequence shown here is derived from an EMBL/GenBank/DDBJ whole genome shotgun (WGS) entry which is preliminary data.</text>
</comment>
<proteinExistence type="predicted"/>
<keyword evidence="4" id="KW-1185">Reference proteome</keyword>
<dbReference type="AlphaFoldDB" id="A0A934W235"/>
<keyword evidence="2" id="KW-1133">Transmembrane helix</keyword>
<dbReference type="Pfam" id="PF13641">
    <property type="entry name" value="Glyco_tranf_2_3"/>
    <property type="match status" value="1"/>
</dbReference>
<organism evidence="3 4">
    <name type="scientific">Lacisediminihabitans changchengi</name>
    <dbReference type="NCBI Taxonomy" id="2787634"/>
    <lineage>
        <taxon>Bacteria</taxon>
        <taxon>Bacillati</taxon>
        <taxon>Actinomycetota</taxon>
        <taxon>Actinomycetes</taxon>
        <taxon>Micrococcales</taxon>
        <taxon>Microbacteriaceae</taxon>
        <taxon>Lacisediminihabitans</taxon>
    </lineage>
</organism>
<feature type="transmembrane region" description="Helical" evidence="2">
    <location>
        <begin position="465"/>
        <end position="482"/>
    </location>
</feature>
<sequence length="944" mass="96562">MQARVTVILVARNGAAYLGRTLAAVAAQTRRPDAIVAVDAGSADSSADSLAASAPTQLVTTRAQPFGSAVERALEVGPPPQSEDEWLWLLAHDNAPEPNALAELLAAVEISPSVAIAGPKLMRLDQPDVIAEFGETMTRYGSSALLVDGELDQAQHDVQDDALGVAANGMLVRRSVFSALGGFDPGLPSIDAALDFSIRARLAGYRVALVPGAKVSSAGPAETFGRRSVSGSRRARIARGAQLHRRLVYSPAAALPLHWLSLVPLAFFRAIGQILAKRPGSVGGEFGAAFASAFTGGVLGARRRIRRTRRVGWGAIAPLRMSPRDVRERRLQAREAANNAATTSAAPMEPVAGFVAHGGLWMVVLAAVIAAIALGPILSAQSLVGGGLLPLSGTPGELWSHVGYGWREIGGGFVGASDPFAYVLAVLGSITFWSPSFGVVLLYLLALPLSALGAWFAARRVSSRPWLPAIAALLWTLAPSLLSSLGGGHLGAVIAHLLLPWLVLAALGAPRSWAAAATSALLLAAIGASAPILVPALLVAWFAWLVSRPAAVLRLIAIPVPLAALFAPLVIQQIQRGNPLGLLAEPGVPVSGAETSAWQLALGSAAPGLDGWTGAASALSLPGAGAAIVVAALLLPVAALALLALFVPGSRRSIPSLVLALMGFATAVIGSRIDVAVTGASVASIWPGAALSLFWLGLIGAVLVALDAVGRAAIPLAVLASVTTVILAIPLLGAQYLPNPTVREGDGRILPAVVAAEADDHPAVGTLVLTPNAGGSLIAQLERGAGATLDDQSTLGSTATSLPRSGRSLADLAGNLASQSGLDTKKELAKFSIGFVVLTPADGHREVHQRASEALDGNPVLAAVGSTSSGLLWRVNEPGIATTAGQPSNVDSAWGRVVLIGQGIVFGLTLLLGIPTARRRRRTTVSGSTATAPATTFEEEDDNG</sequence>
<keyword evidence="2" id="KW-0812">Transmembrane</keyword>
<dbReference type="Proteomes" id="UP000636458">
    <property type="component" value="Unassembled WGS sequence"/>
</dbReference>
<dbReference type="InterPro" id="IPR050834">
    <property type="entry name" value="Glycosyltransf_2"/>
</dbReference>